<evidence type="ECO:0000256" key="4">
    <source>
        <dbReference type="ARBA" id="ARBA00022679"/>
    </source>
</evidence>
<dbReference type="PANTHER" id="PTHR11879:SF55">
    <property type="entry name" value="GLUTAMATE OXALOACETATE TRANSAMINASE 1, ISOFORM B"/>
    <property type="match status" value="1"/>
</dbReference>
<keyword evidence="5" id="KW-0663">Pyridoxal phosphate</keyword>
<evidence type="ECO:0000313" key="6">
    <source>
        <dbReference type="EMBL" id="JAC47898.1"/>
    </source>
</evidence>
<comment type="subunit">
    <text evidence="2">Homodimer.</text>
</comment>
<proteinExistence type="predicted"/>
<dbReference type="PANTHER" id="PTHR11879">
    <property type="entry name" value="ASPARTATE AMINOTRANSFERASE"/>
    <property type="match status" value="1"/>
</dbReference>
<dbReference type="GO" id="GO:0004069">
    <property type="term" value="F:L-aspartate:2-oxoglutarate aminotransferase activity"/>
    <property type="evidence" value="ECO:0007669"/>
    <property type="project" value="TreeGrafter"/>
</dbReference>
<dbReference type="OrthoDB" id="6752799at2759"/>
<comment type="cofactor">
    <cofactor evidence="1">
        <name>pyridoxal 5'-phosphate</name>
        <dbReference type="ChEBI" id="CHEBI:597326"/>
    </cofactor>
</comment>
<evidence type="ECO:0000256" key="5">
    <source>
        <dbReference type="ARBA" id="ARBA00022898"/>
    </source>
</evidence>
<dbReference type="AlphaFoldDB" id="A0A034W281"/>
<dbReference type="EMBL" id="GAKP01011054">
    <property type="protein sequence ID" value="JAC47898.1"/>
    <property type="molecule type" value="Transcribed_RNA"/>
</dbReference>
<dbReference type="GO" id="GO:0005829">
    <property type="term" value="C:cytosol"/>
    <property type="evidence" value="ECO:0007669"/>
    <property type="project" value="TreeGrafter"/>
</dbReference>
<accession>A0A034W281</accession>
<dbReference type="GO" id="GO:0006532">
    <property type="term" value="P:aspartate biosynthetic process"/>
    <property type="evidence" value="ECO:0007669"/>
    <property type="project" value="TreeGrafter"/>
</dbReference>
<evidence type="ECO:0000256" key="2">
    <source>
        <dbReference type="ARBA" id="ARBA00011738"/>
    </source>
</evidence>
<dbReference type="InterPro" id="IPR015424">
    <property type="entry name" value="PyrdxlP-dep_Trfase"/>
</dbReference>
<dbReference type="Gene3D" id="3.90.1150.10">
    <property type="entry name" value="Aspartate Aminotransferase, domain 1"/>
    <property type="match status" value="1"/>
</dbReference>
<evidence type="ECO:0000256" key="3">
    <source>
        <dbReference type="ARBA" id="ARBA00022576"/>
    </source>
</evidence>
<organism evidence="6">
    <name type="scientific">Bactrocera dorsalis</name>
    <name type="common">Oriental fruit fly</name>
    <name type="synonym">Dacus dorsalis</name>
    <dbReference type="NCBI Taxonomy" id="27457"/>
    <lineage>
        <taxon>Eukaryota</taxon>
        <taxon>Metazoa</taxon>
        <taxon>Ecdysozoa</taxon>
        <taxon>Arthropoda</taxon>
        <taxon>Hexapoda</taxon>
        <taxon>Insecta</taxon>
        <taxon>Pterygota</taxon>
        <taxon>Neoptera</taxon>
        <taxon>Endopterygota</taxon>
        <taxon>Diptera</taxon>
        <taxon>Brachycera</taxon>
        <taxon>Muscomorpha</taxon>
        <taxon>Tephritoidea</taxon>
        <taxon>Tephritidae</taxon>
        <taxon>Bactrocera</taxon>
        <taxon>Bactrocera</taxon>
    </lineage>
</organism>
<keyword evidence="3 6" id="KW-0032">Aminotransferase</keyword>
<dbReference type="SUPFAM" id="SSF53383">
    <property type="entry name" value="PLP-dependent transferases"/>
    <property type="match status" value="1"/>
</dbReference>
<dbReference type="InterPro" id="IPR000796">
    <property type="entry name" value="Asp_trans"/>
</dbReference>
<evidence type="ECO:0000256" key="1">
    <source>
        <dbReference type="ARBA" id="ARBA00001933"/>
    </source>
</evidence>
<protein>
    <submittedName>
        <fullName evidence="6">Aspartate aminotransferase, cytoplasmic</fullName>
    </submittedName>
</protein>
<keyword evidence="4 6" id="KW-0808">Transferase</keyword>
<reference evidence="6" key="1">
    <citation type="journal article" date="2014" name="BMC Genomics">
        <title>Characterizing the developmental transcriptome of the oriental fruit fly, Bactrocera dorsalis (Diptera: Tephritidae) through comparative genomic analysis with Drosophila melanogaster utilizing modENCODE datasets.</title>
        <authorList>
            <person name="Geib S.M."/>
            <person name="Calla B."/>
            <person name="Hall B."/>
            <person name="Hou S."/>
            <person name="Manoukis N.C."/>
        </authorList>
    </citation>
    <scope>NUCLEOTIDE SEQUENCE</scope>
    <source>
        <strain evidence="6">Punador</strain>
    </source>
</reference>
<name>A0A034W281_BACDO</name>
<gene>
    <name evidence="6" type="primary">AATC</name>
</gene>
<sequence length="101" mass="11390">MQQSVFSKVNKGAAIEVFALIRACAKDTSPNKADLSAGTYRTNEGKPWVLPVVRKTEIKITSDETINHEYLPVLGECKKHCEHTYIHTDVCILNFHSYILL</sequence>
<dbReference type="InterPro" id="IPR015422">
    <property type="entry name" value="PyrdxlP-dep_Trfase_small"/>
</dbReference>